<feature type="domain" description="Exonuclease" evidence="6">
    <location>
        <begin position="32"/>
        <end position="197"/>
    </location>
</feature>
<dbReference type="GO" id="GO:0008408">
    <property type="term" value="F:3'-5' exonuclease activity"/>
    <property type="evidence" value="ECO:0007669"/>
    <property type="project" value="TreeGrafter"/>
</dbReference>
<dbReference type="InterPro" id="IPR036420">
    <property type="entry name" value="BRCT_dom_sf"/>
</dbReference>
<evidence type="ECO:0000259" key="5">
    <source>
        <dbReference type="SMART" id="SM00292"/>
    </source>
</evidence>
<organism evidence="7 8">
    <name type="scientific">Luteimicrobium subarcticum</name>
    <dbReference type="NCBI Taxonomy" id="620910"/>
    <lineage>
        <taxon>Bacteria</taxon>
        <taxon>Bacillati</taxon>
        <taxon>Actinomycetota</taxon>
        <taxon>Actinomycetes</taxon>
        <taxon>Micrococcales</taxon>
        <taxon>Luteimicrobium</taxon>
    </lineage>
</organism>
<evidence type="ECO:0000256" key="3">
    <source>
        <dbReference type="ARBA" id="ARBA00022839"/>
    </source>
</evidence>
<dbReference type="Pfam" id="PF02342">
    <property type="entry name" value="TerD"/>
    <property type="match status" value="1"/>
</dbReference>
<evidence type="ECO:0000313" key="8">
    <source>
        <dbReference type="Proteomes" id="UP000231586"/>
    </source>
</evidence>
<dbReference type="GO" id="GO:0003676">
    <property type="term" value="F:nucleic acid binding"/>
    <property type="evidence" value="ECO:0007669"/>
    <property type="project" value="InterPro"/>
</dbReference>
<feature type="domain" description="BRCT" evidence="5">
    <location>
        <begin position="236"/>
        <end position="314"/>
    </location>
</feature>
<dbReference type="InterPro" id="IPR012337">
    <property type="entry name" value="RNaseH-like_sf"/>
</dbReference>
<dbReference type="PANTHER" id="PTHR30231:SF4">
    <property type="entry name" value="PROTEIN NEN2"/>
    <property type="match status" value="1"/>
</dbReference>
<evidence type="ECO:0000256" key="1">
    <source>
        <dbReference type="ARBA" id="ARBA00022722"/>
    </source>
</evidence>
<dbReference type="FunFam" id="3.30.420.10:FF:000045">
    <property type="entry name" value="3'-5' exonuclease DinG"/>
    <property type="match status" value="1"/>
</dbReference>
<dbReference type="SUPFAM" id="SSF53098">
    <property type="entry name" value="Ribonuclease H-like"/>
    <property type="match status" value="1"/>
</dbReference>
<dbReference type="SUPFAM" id="SSF52113">
    <property type="entry name" value="BRCT domain"/>
    <property type="match status" value="1"/>
</dbReference>
<proteinExistence type="predicted"/>
<dbReference type="Gene3D" id="3.30.420.10">
    <property type="entry name" value="Ribonuclease H-like superfamily/Ribonuclease H"/>
    <property type="match status" value="1"/>
</dbReference>
<evidence type="ECO:0000256" key="2">
    <source>
        <dbReference type="ARBA" id="ARBA00022801"/>
    </source>
</evidence>
<dbReference type="CDD" id="cd06974">
    <property type="entry name" value="TerD_like"/>
    <property type="match status" value="1"/>
</dbReference>
<dbReference type="Pfam" id="PF00929">
    <property type="entry name" value="RNase_T"/>
    <property type="match status" value="1"/>
</dbReference>
<feature type="region of interest" description="Disordered" evidence="4">
    <location>
        <begin position="448"/>
        <end position="482"/>
    </location>
</feature>
<sequence>MHRSRGHLSFVPVTPAPLPLLPDDVARTYPHRYAVLDVETSGLSAANDRVLQVAVVLLSPDGAVDREWTTLLDPGCDPGRTDIHGLTRERLAGSPTFPDVAGPLTELLDGRVLVAHNARFDWDFLAHEAARAGVTLPVEQRLCTLALTRRLDLPTENLSLAALARYWGVPQQRAHDAVDDTRVLAGVLRHSLVAAHRFGLDLPLAACATPRGATRPAPAPRTPCAWRDPGRAEPGRPLRQGMKVVFTGGTVRPREVLVREATAAGLDVMNSVSSRTGLVVCNAADLGTGKAAAARRHGTLVVTEDEFIALLAHVQPGDPKAAGGAPLRPPVVADVVVDVTLDATVALDGPARAPQPAPTPGPAVVTKPPATRPPVRKPAGPLAGRRVLVVGGPHAAAGETRARIVEQGGQAAAMLTASVTHVVALEWPEEDSRWARVVRLAIPRLDPATLEPLGTGAGPAPDASPTPADDSPVENAPVLPRGGAIDLDGDAWTLGVSWTPRPGCTVDVVALVVDDDEQVGRDEDLCFFNQPEHPSGAVTLDLDAAGETLVDVRAGLLAPGRTRVLVAASMEGDTAVFGDLGPVELVLRTPTGETVVRATLDAAEKERTLALASVYRRGDSWRFRAIGQGWGIGLGDFLVTHGVDVED</sequence>
<feature type="region of interest" description="Disordered" evidence="4">
    <location>
        <begin position="349"/>
        <end position="380"/>
    </location>
</feature>
<dbReference type="Proteomes" id="UP000231586">
    <property type="component" value="Unassembled WGS sequence"/>
</dbReference>
<dbReference type="Gene3D" id="2.60.60.30">
    <property type="entry name" value="sav2460 like domains"/>
    <property type="match status" value="1"/>
</dbReference>
<name>A0A2M8WTK3_9MICO</name>
<reference evidence="7 8" key="1">
    <citation type="submission" date="2017-11" db="EMBL/GenBank/DDBJ databases">
        <title>Genomic Encyclopedia of Archaeal and Bacterial Type Strains, Phase II (KMG-II): From Individual Species to Whole Genera.</title>
        <authorList>
            <person name="Goeker M."/>
        </authorList>
    </citation>
    <scope>NUCLEOTIDE SEQUENCE [LARGE SCALE GENOMIC DNA]</scope>
    <source>
        <strain evidence="7 8">DSM 22413</strain>
    </source>
</reference>
<accession>A0A2M8WTK3</accession>
<dbReference type="CDD" id="cd06127">
    <property type="entry name" value="DEDDh"/>
    <property type="match status" value="1"/>
</dbReference>
<dbReference type="SMART" id="SM00479">
    <property type="entry name" value="EXOIII"/>
    <property type="match status" value="1"/>
</dbReference>
<dbReference type="Gene3D" id="3.40.50.10190">
    <property type="entry name" value="BRCT domain"/>
    <property type="match status" value="1"/>
</dbReference>
<evidence type="ECO:0000313" key="7">
    <source>
        <dbReference type="EMBL" id="PJI94209.1"/>
    </source>
</evidence>
<dbReference type="PANTHER" id="PTHR30231">
    <property type="entry name" value="DNA POLYMERASE III SUBUNIT EPSILON"/>
    <property type="match status" value="1"/>
</dbReference>
<feature type="compositionally biased region" description="Low complexity" evidence="4">
    <location>
        <begin position="458"/>
        <end position="470"/>
    </location>
</feature>
<dbReference type="AlphaFoldDB" id="A0A2M8WTK3"/>
<keyword evidence="2" id="KW-0378">Hydrolase</keyword>
<dbReference type="InterPro" id="IPR013520">
    <property type="entry name" value="Ribonucl_H"/>
</dbReference>
<dbReference type="InterPro" id="IPR036397">
    <property type="entry name" value="RNaseH_sf"/>
</dbReference>
<dbReference type="SMART" id="SM00292">
    <property type="entry name" value="BRCT"/>
    <property type="match status" value="1"/>
</dbReference>
<keyword evidence="1" id="KW-0540">Nuclease</keyword>
<gene>
    <name evidence="7" type="ORF">CLV34_1697</name>
</gene>
<dbReference type="EMBL" id="PGTZ01000007">
    <property type="protein sequence ID" value="PJI94209.1"/>
    <property type="molecule type" value="Genomic_DNA"/>
</dbReference>
<dbReference type="InterPro" id="IPR003325">
    <property type="entry name" value="TerD"/>
</dbReference>
<comment type="caution">
    <text evidence="7">The sequence shown here is derived from an EMBL/GenBank/DDBJ whole genome shotgun (WGS) entry which is preliminary data.</text>
</comment>
<keyword evidence="8" id="KW-1185">Reference proteome</keyword>
<dbReference type="InterPro" id="IPR001357">
    <property type="entry name" value="BRCT_dom"/>
</dbReference>
<evidence type="ECO:0000259" key="6">
    <source>
        <dbReference type="SMART" id="SM00479"/>
    </source>
</evidence>
<keyword evidence="3" id="KW-0269">Exonuclease</keyword>
<dbReference type="GO" id="GO:0005829">
    <property type="term" value="C:cytosol"/>
    <property type="evidence" value="ECO:0007669"/>
    <property type="project" value="TreeGrafter"/>
</dbReference>
<protein>
    <submittedName>
        <fullName evidence="7">DNA polymerase-3 subunit epsilon</fullName>
    </submittedName>
</protein>
<evidence type="ECO:0000256" key="4">
    <source>
        <dbReference type="SAM" id="MobiDB-lite"/>
    </source>
</evidence>